<dbReference type="RefSeq" id="WP_134713253.1">
    <property type="nucleotide sequence ID" value="NZ_SDKM01000001.1"/>
</dbReference>
<dbReference type="Gene3D" id="2.70.98.20">
    <property type="entry name" value="Copper amine oxidase, catalytic domain"/>
    <property type="match status" value="1"/>
</dbReference>
<gene>
    <name evidence="1" type="ORF">EKO23_01320</name>
</gene>
<dbReference type="OrthoDB" id="9772590at2"/>
<organism evidence="1 2">
    <name type="scientific">Nocardioides guangzhouensis</name>
    <dbReference type="NCBI Taxonomy" id="2497878"/>
    <lineage>
        <taxon>Bacteria</taxon>
        <taxon>Bacillati</taxon>
        <taxon>Actinomycetota</taxon>
        <taxon>Actinomycetes</taxon>
        <taxon>Propionibacteriales</taxon>
        <taxon>Nocardioidaceae</taxon>
        <taxon>Nocardioides</taxon>
    </lineage>
</organism>
<comment type="caution">
    <text evidence="1">The sequence shown here is derived from an EMBL/GenBank/DDBJ whole genome shotgun (WGS) entry which is preliminary data.</text>
</comment>
<dbReference type="GO" id="GO:0005507">
    <property type="term" value="F:copper ion binding"/>
    <property type="evidence" value="ECO:0007669"/>
    <property type="project" value="InterPro"/>
</dbReference>
<dbReference type="GO" id="GO:0009308">
    <property type="term" value="P:amine metabolic process"/>
    <property type="evidence" value="ECO:0007669"/>
    <property type="project" value="InterPro"/>
</dbReference>
<accession>A0A4Q4ZNM2</accession>
<protein>
    <recommendedName>
        <fullName evidence="3">Copper amine oxidase catalytic domain-containing protein</fullName>
    </recommendedName>
</protein>
<dbReference type="SUPFAM" id="SSF49998">
    <property type="entry name" value="Amine oxidase catalytic domain"/>
    <property type="match status" value="1"/>
</dbReference>
<dbReference type="GO" id="GO:0008131">
    <property type="term" value="F:primary methylamine oxidase activity"/>
    <property type="evidence" value="ECO:0007669"/>
    <property type="project" value="InterPro"/>
</dbReference>
<dbReference type="AlphaFoldDB" id="A0A4Q4ZNM2"/>
<reference evidence="1 2" key="1">
    <citation type="submission" date="2019-01" db="EMBL/GenBank/DDBJ databases">
        <title>Nocardioides guangzhouensis sp. nov., an actinobacterium isolated from soil.</title>
        <authorList>
            <person name="Fu Y."/>
            <person name="Cai Y."/>
            <person name="Lin Z."/>
            <person name="Chen P."/>
        </authorList>
    </citation>
    <scope>NUCLEOTIDE SEQUENCE [LARGE SCALE GENOMIC DNA]</scope>
    <source>
        <strain evidence="1 2">130</strain>
    </source>
</reference>
<dbReference type="InterPro" id="IPR036460">
    <property type="entry name" value="Cu_amine_oxidase_C_sf"/>
</dbReference>
<evidence type="ECO:0000313" key="2">
    <source>
        <dbReference type="Proteomes" id="UP000295198"/>
    </source>
</evidence>
<dbReference type="Proteomes" id="UP000295198">
    <property type="component" value="Unassembled WGS sequence"/>
</dbReference>
<dbReference type="GO" id="GO:0048038">
    <property type="term" value="F:quinone binding"/>
    <property type="evidence" value="ECO:0007669"/>
    <property type="project" value="InterPro"/>
</dbReference>
<name>A0A4Q4ZNM2_9ACTN</name>
<evidence type="ECO:0000313" key="1">
    <source>
        <dbReference type="EMBL" id="RYP89094.1"/>
    </source>
</evidence>
<sequence>MTDDTTIEIEEVGGHRVDADRLRDLLTENARIREIFADSDVAGLRVLGPQVPVRDQDGPPFTATVVDATGNVAATVRGDLDRPDAFEVASTAVVPNPTHEELRGALEVLHADERYAPFAGRDDVIVYQPMPPTSDVEQDDGTVVRRITLGIFDPDGSPVHRFVAVDLRDRLVDWDLHGVEHLDDHDCEDHLPVGVGGLPGGDTGLGQVRVRVVKGGQELWSFTVVRPRDSAPTHLGKGSGVELRQVRYRGRLVLWQAHVPILNVLYDDGVTYRDWQNSETQFQAVGSDPVGPGWRVCSGPPATILESGTDVGNFQGVAFWYDDGELQIVSEMQAGWYRYISEWRLRDDGTIQPRFGFAGTRNPRTCMRHQHHVYWRLDFDIEGAGRDIIEQRGLILPGQPVWHRIVRETKRIRSPFAREWRVLDADSGRGYRITPGAADSSADAYGVADLWFLRYRGTELDDGVGVVGGPPSATQVKLDQYLTGESIDRTDVVVWYAGHFLHDEEHPSPHQGHVVGPELRPVRW</sequence>
<keyword evidence="2" id="KW-1185">Reference proteome</keyword>
<dbReference type="EMBL" id="SDKM01000001">
    <property type="protein sequence ID" value="RYP89094.1"/>
    <property type="molecule type" value="Genomic_DNA"/>
</dbReference>
<evidence type="ECO:0008006" key="3">
    <source>
        <dbReference type="Google" id="ProtNLM"/>
    </source>
</evidence>
<proteinExistence type="predicted"/>